<feature type="compositionally biased region" description="Polar residues" evidence="1">
    <location>
        <begin position="27"/>
        <end position="39"/>
    </location>
</feature>
<gene>
    <name evidence="2" type="ORF">NDU88_001250</name>
</gene>
<reference evidence="2" key="1">
    <citation type="journal article" date="2022" name="bioRxiv">
        <title>Sequencing and chromosome-scale assembly of the giantPleurodeles waltlgenome.</title>
        <authorList>
            <person name="Brown T."/>
            <person name="Elewa A."/>
            <person name="Iarovenko S."/>
            <person name="Subramanian E."/>
            <person name="Araus A.J."/>
            <person name="Petzold A."/>
            <person name="Susuki M."/>
            <person name="Suzuki K.-i.T."/>
            <person name="Hayashi T."/>
            <person name="Toyoda A."/>
            <person name="Oliveira C."/>
            <person name="Osipova E."/>
            <person name="Leigh N.D."/>
            <person name="Simon A."/>
            <person name="Yun M.H."/>
        </authorList>
    </citation>
    <scope>NUCLEOTIDE SEQUENCE</scope>
    <source>
        <strain evidence="2">20211129_DDA</strain>
        <tissue evidence="2">Liver</tissue>
    </source>
</reference>
<keyword evidence="3" id="KW-1185">Reference proteome</keyword>
<dbReference type="Proteomes" id="UP001066276">
    <property type="component" value="Chromosome 9"/>
</dbReference>
<proteinExistence type="predicted"/>
<protein>
    <submittedName>
        <fullName evidence="2">Uncharacterized protein</fullName>
    </submittedName>
</protein>
<evidence type="ECO:0000313" key="2">
    <source>
        <dbReference type="EMBL" id="KAJ1103829.1"/>
    </source>
</evidence>
<feature type="region of interest" description="Disordered" evidence="1">
    <location>
        <begin position="26"/>
        <end position="119"/>
    </location>
</feature>
<sequence>MCDGLVETRPHTLPTCAVAASGVPEQQGLSTNVSCTPWTTREGGTFKRSAEKESERKEWKQESGESAEDGEKERDNRVSGQEAIATGTLIGGSGIKERSFTATCRIRPRRSKEETGTPR</sequence>
<organism evidence="2 3">
    <name type="scientific">Pleurodeles waltl</name>
    <name type="common">Iberian ribbed newt</name>
    <dbReference type="NCBI Taxonomy" id="8319"/>
    <lineage>
        <taxon>Eukaryota</taxon>
        <taxon>Metazoa</taxon>
        <taxon>Chordata</taxon>
        <taxon>Craniata</taxon>
        <taxon>Vertebrata</taxon>
        <taxon>Euteleostomi</taxon>
        <taxon>Amphibia</taxon>
        <taxon>Batrachia</taxon>
        <taxon>Caudata</taxon>
        <taxon>Salamandroidea</taxon>
        <taxon>Salamandridae</taxon>
        <taxon>Pleurodelinae</taxon>
        <taxon>Pleurodeles</taxon>
    </lineage>
</organism>
<evidence type="ECO:0000256" key="1">
    <source>
        <dbReference type="SAM" id="MobiDB-lite"/>
    </source>
</evidence>
<accession>A0AAV7MKZ7</accession>
<dbReference type="EMBL" id="JANPWB010000013">
    <property type="protein sequence ID" value="KAJ1103829.1"/>
    <property type="molecule type" value="Genomic_DNA"/>
</dbReference>
<evidence type="ECO:0000313" key="3">
    <source>
        <dbReference type="Proteomes" id="UP001066276"/>
    </source>
</evidence>
<dbReference type="AlphaFoldDB" id="A0AAV7MKZ7"/>
<feature type="compositionally biased region" description="Basic and acidic residues" evidence="1">
    <location>
        <begin position="44"/>
        <end position="77"/>
    </location>
</feature>
<comment type="caution">
    <text evidence="2">The sequence shown here is derived from an EMBL/GenBank/DDBJ whole genome shotgun (WGS) entry which is preliminary data.</text>
</comment>
<name>A0AAV7MKZ7_PLEWA</name>